<gene>
    <name evidence="1" type="ORF">Scarif_00067</name>
</gene>
<protein>
    <submittedName>
        <fullName evidence="1">Uncharacterized protein</fullName>
    </submittedName>
</protein>
<name>A0AAU7H0K1_9CAUD</name>
<proteinExistence type="predicted"/>
<organism evidence="1">
    <name type="scientific">Streptomyces phage Scarif</name>
    <dbReference type="NCBI Taxonomy" id="3158858"/>
    <lineage>
        <taxon>Viruses</taxon>
        <taxon>Duplodnaviria</taxon>
        <taxon>Heunggongvirae</taxon>
        <taxon>Uroviricota</taxon>
        <taxon>Caudoviricetes</taxon>
    </lineage>
</organism>
<reference evidence="1" key="1">
    <citation type="submission" date="2024-05" db="EMBL/GenBank/DDBJ databases">
        <title>Isolation and characterization of the new Streptomyces phages Kamino, Geonosis, Abafar and Scarif infecting a broad range of host species.</title>
        <authorList>
            <person name="Rackow B."/>
            <person name="Rolland C."/>
            <person name="Mohnen I."/>
            <person name="Wittmann J."/>
            <person name="Muesken M."/>
            <person name="Overmann J."/>
            <person name="Frunzke J."/>
        </authorList>
    </citation>
    <scope>NUCLEOTIDE SEQUENCE</scope>
</reference>
<dbReference type="EMBL" id="PP750868">
    <property type="protein sequence ID" value="XBM95176.1"/>
    <property type="molecule type" value="Genomic_DNA"/>
</dbReference>
<evidence type="ECO:0000313" key="1">
    <source>
        <dbReference type="EMBL" id="XBM95176.1"/>
    </source>
</evidence>
<accession>A0AAU7H0K1</accession>
<sequence>MVSLKKMNIVGNVPVTNRLPGGTGEVIGEAKVEKLNSGALVFHVNLTGDAADILRRGFSLGDFSIAEEKSDGAG</sequence>